<reference evidence="1" key="1">
    <citation type="submission" date="2020-05" db="EMBL/GenBank/DDBJ databases">
        <authorList>
            <person name="Chiriac C."/>
            <person name="Salcher M."/>
            <person name="Ghai R."/>
            <person name="Kavagutti S V."/>
        </authorList>
    </citation>
    <scope>NUCLEOTIDE SEQUENCE</scope>
</reference>
<dbReference type="EMBL" id="LR798219">
    <property type="protein sequence ID" value="CAB5194533.1"/>
    <property type="molecule type" value="Genomic_DNA"/>
</dbReference>
<gene>
    <name evidence="1" type="ORF">UFOVP169_16</name>
</gene>
<accession>A0A6J7WB24</accession>
<organism evidence="1">
    <name type="scientific">uncultured Caudovirales phage</name>
    <dbReference type="NCBI Taxonomy" id="2100421"/>
    <lineage>
        <taxon>Viruses</taxon>
        <taxon>Duplodnaviria</taxon>
        <taxon>Heunggongvirae</taxon>
        <taxon>Uroviricota</taxon>
        <taxon>Caudoviricetes</taxon>
        <taxon>Peduoviridae</taxon>
        <taxon>Maltschvirus</taxon>
        <taxon>Maltschvirus maltsch</taxon>
    </lineage>
</organism>
<proteinExistence type="predicted"/>
<evidence type="ECO:0000313" key="1">
    <source>
        <dbReference type="EMBL" id="CAB5194533.1"/>
    </source>
</evidence>
<name>A0A6J7WB24_9CAUD</name>
<sequence length="99" mass="10796">MKDNSTGKNKDFYSLGKQMFDRIQPLVPNIQTDIDLIYKANSADIDALEDAKITLNVIKEVEPGTFDEIIDSSLALIDKALGMSYGDALERVTTKAGGA</sequence>
<protein>
    <submittedName>
        <fullName evidence="1">Uncharacterized protein</fullName>
    </submittedName>
</protein>